<dbReference type="InterPro" id="IPR005238">
    <property type="entry name" value="ComB-like"/>
</dbReference>
<evidence type="ECO:0000256" key="8">
    <source>
        <dbReference type="HAMAP-Rule" id="MF_00490"/>
    </source>
</evidence>
<keyword evidence="6 8" id="KW-0460">Magnesium</keyword>
<dbReference type="PANTHER" id="PTHR37311:SF1">
    <property type="entry name" value="2-PHOSPHOSULFOLACTATE PHOSPHATASE-RELATED"/>
    <property type="match status" value="1"/>
</dbReference>
<comment type="cofactor">
    <cofactor evidence="1 8">
        <name>Mg(2+)</name>
        <dbReference type="ChEBI" id="CHEBI:18420"/>
    </cofactor>
</comment>
<keyword evidence="10" id="KW-1185">Reference proteome</keyword>
<sequence length="237" mass="25433">MKVFVFHTPELTPADTLPDCAVVIDVLRATTTIAAALHAGAVDVRAFSDIDRLMAAGAELAPSQRLRLGERGGKPVEGCDMGNSPLDCTPDAVSGKHLFLSTTNGTRALKRVERSRAVLTAAQINYQAAVNYLRDRQPETVWLVGSGWQGTYSLEDTVCAGAIARALEASAVGNDEVLGAIALYDSWRDRLSELFRHSSHGQRLLRLGNAADIDYCAQSNCCDVLPIQKEPGVLVAL</sequence>
<proteinExistence type="inferred from homology"/>
<dbReference type="STRING" id="582515.KR51_00011360"/>
<dbReference type="GO" id="GO:0000287">
    <property type="term" value="F:magnesium ion binding"/>
    <property type="evidence" value="ECO:0007669"/>
    <property type="project" value="UniProtKB-UniRule"/>
</dbReference>
<accession>U5DMY5</accession>
<name>U5DMY5_9CHRO</name>
<dbReference type="Proteomes" id="UP000016960">
    <property type="component" value="Unassembled WGS sequence"/>
</dbReference>
<dbReference type="EMBL" id="ASSJ01000030">
    <property type="protein sequence ID" value="ERN42207.1"/>
    <property type="molecule type" value="Genomic_DNA"/>
</dbReference>
<dbReference type="FunCoup" id="U5DMY5">
    <property type="interactions" value="100"/>
</dbReference>
<dbReference type="GO" id="GO:0050545">
    <property type="term" value="F:sulfopyruvate decarboxylase activity"/>
    <property type="evidence" value="ECO:0007669"/>
    <property type="project" value="TreeGrafter"/>
</dbReference>
<evidence type="ECO:0000313" key="9">
    <source>
        <dbReference type="EMBL" id="ERN42207.1"/>
    </source>
</evidence>
<dbReference type="Pfam" id="PF04029">
    <property type="entry name" value="2-ph_phosp"/>
    <property type="match status" value="1"/>
</dbReference>
<dbReference type="eggNOG" id="COG2045">
    <property type="taxonomic scope" value="Bacteria"/>
</dbReference>
<dbReference type="GO" id="GO:0050532">
    <property type="term" value="F:2-phosphosulfolactate phosphatase activity"/>
    <property type="evidence" value="ECO:0007669"/>
    <property type="project" value="UniProtKB-UniRule"/>
</dbReference>
<dbReference type="PATRIC" id="fig|582515.4.peg.1272"/>
<dbReference type="FunFam" id="3.90.1560.10:FF:000001">
    <property type="entry name" value="Probable 2-phosphosulfolactate phosphatase"/>
    <property type="match status" value="1"/>
</dbReference>
<keyword evidence="5 8" id="KW-0378">Hydrolase</keyword>
<gene>
    <name evidence="8" type="primary">comB</name>
    <name evidence="9" type="ORF">KR51_00011360</name>
</gene>
<dbReference type="SUPFAM" id="SSF142823">
    <property type="entry name" value="ComB-like"/>
    <property type="match status" value="1"/>
</dbReference>
<comment type="similarity">
    <text evidence="2 8">Belongs to the ComB family.</text>
</comment>
<dbReference type="InterPro" id="IPR036702">
    <property type="entry name" value="ComB-like_sf"/>
</dbReference>
<protein>
    <recommendedName>
        <fullName evidence="4 8">Probable 2-phosphosulfolactate phosphatase</fullName>
        <ecNumber evidence="3 8">3.1.3.71</ecNumber>
    </recommendedName>
</protein>
<dbReference type="EC" id="3.1.3.71" evidence="3 8"/>
<evidence type="ECO:0000256" key="6">
    <source>
        <dbReference type="ARBA" id="ARBA00022842"/>
    </source>
</evidence>
<comment type="catalytic activity">
    <reaction evidence="7 8">
        <text>(2R)-O-phospho-3-sulfolactate + H2O = (2R)-3-sulfolactate + phosphate</text>
        <dbReference type="Rhea" id="RHEA:23416"/>
        <dbReference type="ChEBI" id="CHEBI:15377"/>
        <dbReference type="ChEBI" id="CHEBI:15597"/>
        <dbReference type="ChEBI" id="CHEBI:43474"/>
        <dbReference type="ChEBI" id="CHEBI:58738"/>
        <dbReference type="EC" id="3.1.3.71"/>
    </reaction>
</comment>
<dbReference type="NCBIfam" id="NF002056">
    <property type="entry name" value="PRK00886.1-5"/>
    <property type="match status" value="1"/>
</dbReference>
<comment type="caution">
    <text evidence="9">The sequence shown here is derived from an EMBL/GenBank/DDBJ whole genome shotgun (WGS) entry which is preliminary data.</text>
</comment>
<evidence type="ECO:0000256" key="4">
    <source>
        <dbReference type="ARBA" id="ARBA00021948"/>
    </source>
</evidence>
<dbReference type="Gene3D" id="3.90.1560.10">
    <property type="entry name" value="ComB-like"/>
    <property type="match status" value="1"/>
</dbReference>
<reference evidence="9 10" key="1">
    <citation type="submission" date="2013-05" db="EMBL/GenBank/DDBJ databases">
        <title>Draft genome sequence of Rubidibacter lacunae KORDI 51-2.</title>
        <authorList>
            <person name="Choi D.H."/>
            <person name="Noh J.H."/>
            <person name="Kwon K.-K."/>
            <person name="Lee J.-H."/>
            <person name="Ryu J.-Y."/>
        </authorList>
    </citation>
    <scope>NUCLEOTIDE SEQUENCE [LARGE SCALE GENOMIC DNA]</scope>
    <source>
        <strain evidence="9 10">KORDI 51-2</strain>
    </source>
</reference>
<evidence type="ECO:0000256" key="7">
    <source>
        <dbReference type="ARBA" id="ARBA00033711"/>
    </source>
</evidence>
<dbReference type="OrthoDB" id="4913at2"/>
<organism evidence="9 10">
    <name type="scientific">Rubidibacter lacunae KORDI 51-2</name>
    <dbReference type="NCBI Taxonomy" id="582515"/>
    <lineage>
        <taxon>Bacteria</taxon>
        <taxon>Bacillati</taxon>
        <taxon>Cyanobacteriota</taxon>
        <taxon>Cyanophyceae</taxon>
        <taxon>Oscillatoriophycideae</taxon>
        <taxon>Chroococcales</taxon>
        <taxon>Aphanothecaceae</taxon>
        <taxon>Rubidibacter</taxon>
    </lineage>
</organism>
<dbReference type="InParanoid" id="U5DMY5"/>
<evidence type="ECO:0000256" key="3">
    <source>
        <dbReference type="ARBA" id="ARBA00012953"/>
    </source>
</evidence>
<evidence type="ECO:0000313" key="10">
    <source>
        <dbReference type="Proteomes" id="UP000016960"/>
    </source>
</evidence>
<evidence type="ECO:0000256" key="2">
    <source>
        <dbReference type="ARBA" id="ARBA00009997"/>
    </source>
</evidence>
<dbReference type="RefSeq" id="WP_022605533.1">
    <property type="nucleotide sequence ID" value="NZ_ASSJ01000030.1"/>
</dbReference>
<evidence type="ECO:0000256" key="1">
    <source>
        <dbReference type="ARBA" id="ARBA00001946"/>
    </source>
</evidence>
<dbReference type="PANTHER" id="PTHR37311">
    <property type="entry name" value="2-PHOSPHOSULFOLACTATE PHOSPHATASE-RELATED"/>
    <property type="match status" value="1"/>
</dbReference>
<dbReference type="AlphaFoldDB" id="U5DMY5"/>
<evidence type="ECO:0000256" key="5">
    <source>
        <dbReference type="ARBA" id="ARBA00022801"/>
    </source>
</evidence>
<dbReference type="HAMAP" id="MF_00490">
    <property type="entry name" value="ComB"/>
    <property type="match status" value="1"/>
</dbReference>